<gene>
    <name evidence="12" type="primary">Tf2-11</name>
    <name evidence="12" type="ORF">Hypma_013369</name>
</gene>
<dbReference type="Proteomes" id="UP000076154">
    <property type="component" value="Unassembled WGS sequence"/>
</dbReference>
<dbReference type="InterPro" id="IPR041373">
    <property type="entry name" value="RT_RNaseH"/>
</dbReference>
<dbReference type="SUPFAM" id="SSF56672">
    <property type="entry name" value="DNA/RNA polymerases"/>
    <property type="match status" value="1"/>
</dbReference>
<dbReference type="InterPro" id="IPR021109">
    <property type="entry name" value="Peptidase_aspartic_dom_sf"/>
</dbReference>
<proteinExistence type="predicted"/>
<dbReference type="Gene3D" id="2.40.70.10">
    <property type="entry name" value="Acid Proteases"/>
    <property type="match status" value="1"/>
</dbReference>
<evidence type="ECO:0000256" key="8">
    <source>
        <dbReference type="ARBA" id="ARBA00022801"/>
    </source>
</evidence>
<protein>
    <recommendedName>
        <fullName evidence="1">RNA-directed DNA polymerase</fullName>
        <ecNumber evidence="1">2.7.7.49</ecNumber>
    </recommendedName>
</protein>
<sequence>MSSHTQPLAISKQSFPTHPPILSPGKITYDNFKTFEYMCNRFFSHKAIIPTDQVSRIIFNFEDESVQDWLEGDFVKYSALSFADFILEFKKKWFPRHWLDDIIDRVINSQGLRPFWTWVIDVKKCNTLLVGKSHHVKPENLKDHLVARFHISLRTAYRDSDNYKALEEMLDFDNWVEQVRIIDEKIRSRREANSKNYINKLVAESIASHLPLSTNITNTTATASNSTPTLSSSRPPSTFNTTQRLPNTTPRLFIPKLTDDEKTLLASHGGCYKCREFYTGHYADTCTVPHPTPEAVRNLTPENAEIAKAAFQKRPAIVAAIFGSAPATFVDDNYIYDGQSLDSEESPEYEPWIDYAANEYVSASFTDSLPKHFWWDCCLDALVTCAPTPIRALIDSGASPVMISSQMVEIYGLVPKKLHTPFYVSGAFSSDSPSASSTMHALSTYCRLHLQSRDAQWKSRVVKAIIVPNLVTDIILGLDFQIRNRIVFDPELGMAIAKDTGFDLLNPPDPSLAKIPVKLSPPQQHQAVAAKSRAEAEKIRSAQKHWLPARKSVHAELLQLFTKFPIRFDFAPHTTGSPNIIGLVRNRIEQLASLEALSNLDTKFKELFHDCFPSDIPHKSILFTMEIDFLGHHISARGIEADMSKVERIMNWPRPRSAKDVRWFLGLVRYIATFLPALAEHTSILTPLTCKECNTSFPGWSLAHQAAFDAIKQLVLSRECLTTINHEDRQNNQIFVTCNASQRCTGVVLTFGPTWETARPVAFESRQLKGAELHYPVHKQEMLAIMRAVTKWRSDLLGSHIDIYTDHKTLENFNTQRDLSRRQAR</sequence>
<evidence type="ECO:0000256" key="4">
    <source>
        <dbReference type="ARBA" id="ARBA00022695"/>
    </source>
</evidence>
<dbReference type="STRING" id="39966.A0A369JBS1"/>
<accession>A0A369JBS1</accession>
<evidence type="ECO:0000313" key="13">
    <source>
        <dbReference type="Proteomes" id="UP000076154"/>
    </source>
</evidence>
<dbReference type="InParanoid" id="A0A369JBS1"/>
<keyword evidence="5" id="KW-0540">Nuclease</keyword>
<dbReference type="CDD" id="cd00303">
    <property type="entry name" value="retropepsin_like"/>
    <property type="match status" value="1"/>
</dbReference>
<dbReference type="AlphaFoldDB" id="A0A369JBS1"/>
<reference evidence="12" key="1">
    <citation type="submission" date="2018-04" db="EMBL/GenBank/DDBJ databases">
        <title>Whole genome sequencing of Hypsizygus marmoreus.</title>
        <authorList>
            <person name="Choi I.-G."/>
            <person name="Min B."/>
            <person name="Kim J.-G."/>
            <person name="Kim S."/>
            <person name="Oh Y.-L."/>
            <person name="Kong W.-S."/>
            <person name="Park H."/>
            <person name="Jeong J."/>
            <person name="Song E.-S."/>
        </authorList>
    </citation>
    <scope>NUCLEOTIDE SEQUENCE [LARGE SCALE GENOMIC DNA]</scope>
    <source>
        <strain evidence="12">51987-8</strain>
    </source>
</reference>
<dbReference type="Gene3D" id="3.30.70.270">
    <property type="match status" value="1"/>
</dbReference>
<keyword evidence="2" id="KW-0645">Protease</keyword>
<dbReference type="GO" id="GO:0003964">
    <property type="term" value="F:RNA-directed DNA polymerase activity"/>
    <property type="evidence" value="ECO:0007669"/>
    <property type="project" value="UniProtKB-KW"/>
</dbReference>
<evidence type="ECO:0000256" key="10">
    <source>
        <dbReference type="SAM" id="MobiDB-lite"/>
    </source>
</evidence>
<dbReference type="PANTHER" id="PTHR33064">
    <property type="entry name" value="POL PROTEIN"/>
    <property type="match status" value="1"/>
</dbReference>
<dbReference type="GO" id="GO:0004519">
    <property type="term" value="F:endonuclease activity"/>
    <property type="evidence" value="ECO:0007669"/>
    <property type="project" value="UniProtKB-KW"/>
</dbReference>
<dbReference type="EMBL" id="LUEZ02000079">
    <property type="protein sequence ID" value="RDB19569.1"/>
    <property type="molecule type" value="Genomic_DNA"/>
</dbReference>
<feature type="compositionally biased region" description="Low complexity" evidence="10">
    <location>
        <begin position="218"/>
        <end position="238"/>
    </location>
</feature>
<dbReference type="InterPro" id="IPR043128">
    <property type="entry name" value="Rev_trsase/Diguanyl_cyclase"/>
</dbReference>
<comment type="caution">
    <text evidence="12">The sequence shown here is derived from an EMBL/GenBank/DDBJ whole genome shotgun (WGS) entry which is preliminary data.</text>
</comment>
<dbReference type="EC" id="2.7.7.49" evidence="1"/>
<keyword evidence="7" id="KW-0255">Endonuclease</keyword>
<keyword evidence="9" id="KW-0695">RNA-directed DNA polymerase</keyword>
<dbReference type="InterPro" id="IPR051320">
    <property type="entry name" value="Viral_Replic_Matur_Polypro"/>
</dbReference>
<evidence type="ECO:0000256" key="2">
    <source>
        <dbReference type="ARBA" id="ARBA00022670"/>
    </source>
</evidence>
<dbReference type="PANTHER" id="PTHR33064:SF37">
    <property type="entry name" value="RIBONUCLEASE H"/>
    <property type="match status" value="1"/>
</dbReference>
<evidence type="ECO:0000256" key="9">
    <source>
        <dbReference type="ARBA" id="ARBA00022918"/>
    </source>
</evidence>
<evidence type="ECO:0000256" key="7">
    <source>
        <dbReference type="ARBA" id="ARBA00022759"/>
    </source>
</evidence>
<keyword evidence="6" id="KW-0064">Aspartyl protease</keyword>
<dbReference type="InterPro" id="IPR043502">
    <property type="entry name" value="DNA/RNA_pol_sf"/>
</dbReference>
<dbReference type="Pfam" id="PF08284">
    <property type="entry name" value="RVP_2"/>
    <property type="match status" value="1"/>
</dbReference>
<keyword evidence="8" id="KW-0378">Hydrolase</keyword>
<dbReference type="GO" id="GO:0004190">
    <property type="term" value="F:aspartic-type endopeptidase activity"/>
    <property type="evidence" value="ECO:0007669"/>
    <property type="project" value="UniProtKB-KW"/>
</dbReference>
<keyword evidence="13" id="KW-1185">Reference proteome</keyword>
<dbReference type="CDD" id="cd09274">
    <property type="entry name" value="RNase_HI_RT_Ty3"/>
    <property type="match status" value="1"/>
</dbReference>
<feature type="region of interest" description="Disordered" evidence="10">
    <location>
        <begin position="218"/>
        <end position="245"/>
    </location>
</feature>
<evidence type="ECO:0000256" key="6">
    <source>
        <dbReference type="ARBA" id="ARBA00022750"/>
    </source>
</evidence>
<feature type="domain" description="Reverse transcriptase RNase H-like" evidence="11">
    <location>
        <begin position="731"/>
        <end position="825"/>
    </location>
</feature>
<dbReference type="GO" id="GO:0006508">
    <property type="term" value="P:proteolysis"/>
    <property type="evidence" value="ECO:0007669"/>
    <property type="project" value="UniProtKB-KW"/>
</dbReference>
<name>A0A369JBS1_HYPMA</name>
<dbReference type="OrthoDB" id="3268967at2759"/>
<evidence type="ECO:0000259" key="11">
    <source>
        <dbReference type="Pfam" id="PF17917"/>
    </source>
</evidence>
<keyword evidence="4" id="KW-0548">Nucleotidyltransferase</keyword>
<evidence type="ECO:0000256" key="1">
    <source>
        <dbReference type="ARBA" id="ARBA00012493"/>
    </source>
</evidence>
<evidence type="ECO:0000313" key="12">
    <source>
        <dbReference type="EMBL" id="RDB19569.1"/>
    </source>
</evidence>
<evidence type="ECO:0000256" key="3">
    <source>
        <dbReference type="ARBA" id="ARBA00022679"/>
    </source>
</evidence>
<evidence type="ECO:0000256" key="5">
    <source>
        <dbReference type="ARBA" id="ARBA00022722"/>
    </source>
</evidence>
<keyword evidence="3" id="KW-0808">Transferase</keyword>
<organism evidence="12 13">
    <name type="scientific">Hypsizygus marmoreus</name>
    <name type="common">White beech mushroom</name>
    <name type="synonym">Agaricus marmoreus</name>
    <dbReference type="NCBI Taxonomy" id="39966"/>
    <lineage>
        <taxon>Eukaryota</taxon>
        <taxon>Fungi</taxon>
        <taxon>Dikarya</taxon>
        <taxon>Basidiomycota</taxon>
        <taxon>Agaricomycotina</taxon>
        <taxon>Agaricomycetes</taxon>
        <taxon>Agaricomycetidae</taxon>
        <taxon>Agaricales</taxon>
        <taxon>Tricholomatineae</taxon>
        <taxon>Lyophyllaceae</taxon>
        <taxon>Hypsizygus</taxon>
    </lineage>
</organism>
<dbReference type="Pfam" id="PF17917">
    <property type="entry name" value="RT_RNaseH"/>
    <property type="match status" value="1"/>
</dbReference>